<dbReference type="NCBIfam" id="TIGR01297">
    <property type="entry name" value="CDF"/>
    <property type="match status" value="1"/>
</dbReference>
<dbReference type="EMBL" id="CP017634">
    <property type="protein sequence ID" value="ATW27837.1"/>
    <property type="molecule type" value="Genomic_DNA"/>
</dbReference>
<feature type="transmembrane region" description="Helical" evidence="7">
    <location>
        <begin position="164"/>
        <end position="184"/>
    </location>
</feature>
<keyword evidence="5 7" id="KW-1133">Transmembrane helix</keyword>
<feature type="transmembrane region" description="Helical" evidence="7">
    <location>
        <begin position="123"/>
        <end position="143"/>
    </location>
</feature>
<dbReference type="PANTHER" id="PTHR43840">
    <property type="entry name" value="MITOCHONDRIAL METAL TRANSPORTER 1-RELATED"/>
    <property type="match status" value="1"/>
</dbReference>
<feature type="transmembrane region" description="Helical" evidence="7">
    <location>
        <begin position="51"/>
        <end position="68"/>
    </location>
</feature>
<organism evidence="10 11">
    <name type="scientific">Formimonas warabiya</name>
    <dbReference type="NCBI Taxonomy" id="1761012"/>
    <lineage>
        <taxon>Bacteria</taxon>
        <taxon>Bacillati</taxon>
        <taxon>Bacillota</taxon>
        <taxon>Clostridia</taxon>
        <taxon>Eubacteriales</taxon>
        <taxon>Peptococcaceae</taxon>
        <taxon>Candidatus Formimonas</taxon>
    </lineage>
</organism>
<dbReference type="InterPro" id="IPR027470">
    <property type="entry name" value="Cation_efflux_CTD"/>
</dbReference>
<comment type="subcellular location">
    <subcellularLocation>
        <location evidence="1">Membrane</location>
        <topology evidence="1">Multi-pass membrane protein</topology>
    </subcellularLocation>
</comment>
<evidence type="ECO:0000256" key="6">
    <source>
        <dbReference type="ARBA" id="ARBA00023136"/>
    </source>
</evidence>
<evidence type="ECO:0000259" key="9">
    <source>
        <dbReference type="Pfam" id="PF16916"/>
    </source>
</evidence>
<keyword evidence="3" id="KW-0813">Transport</keyword>
<sequence length="306" mass="34311">MEQNDEVQKQQDLSDQKADTAKYGFILGLLINGTALFAAVLANSLVAVSDIINGLTETLSIFLTWLAMKRVAKGNVHQYNYGQGKMENLASLGIVLALLFSFTLICINAVARLQHPSMVNLSGVMLYLVMALIALATNVFFWFRAYHLATIASSPGIEAQWRLFRVKAISNAFVFVSLGLNVVFHSYSWVGYLDPAFSLVVASMILVSAYKIFTKSIYDLLDGALEENVQLIIMRELAAHFDEYQDFHGVRSRRVGSRVFIELFLQFDPERTMREVQDSIDTIRRSMEKSIKSSQVIIMPSTSRIA</sequence>
<accession>A0A3G1KZK2</accession>
<evidence type="ECO:0000256" key="2">
    <source>
        <dbReference type="ARBA" id="ARBA00008114"/>
    </source>
</evidence>
<evidence type="ECO:0000313" key="11">
    <source>
        <dbReference type="Proteomes" id="UP000323521"/>
    </source>
</evidence>
<dbReference type="InterPro" id="IPR002524">
    <property type="entry name" value="Cation_efflux"/>
</dbReference>
<evidence type="ECO:0000256" key="3">
    <source>
        <dbReference type="ARBA" id="ARBA00022448"/>
    </source>
</evidence>
<keyword evidence="4 7" id="KW-0812">Transmembrane</keyword>
<dbReference type="GO" id="GO:0008324">
    <property type="term" value="F:monoatomic cation transmembrane transporter activity"/>
    <property type="evidence" value="ECO:0007669"/>
    <property type="project" value="InterPro"/>
</dbReference>
<dbReference type="KEGG" id="fwa:DCMF_26545"/>
<evidence type="ECO:0000256" key="4">
    <source>
        <dbReference type="ARBA" id="ARBA00022692"/>
    </source>
</evidence>
<keyword evidence="6 7" id="KW-0472">Membrane</keyword>
<dbReference type="InterPro" id="IPR058533">
    <property type="entry name" value="Cation_efflux_TM"/>
</dbReference>
<evidence type="ECO:0000259" key="8">
    <source>
        <dbReference type="Pfam" id="PF01545"/>
    </source>
</evidence>
<proteinExistence type="inferred from homology"/>
<keyword evidence="11" id="KW-1185">Reference proteome</keyword>
<evidence type="ECO:0000256" key="1">
    <source>
        <dbReference type="ARBA" id="ARBA00004141"/>
    </source>
</evidence>
<dbReference type="Pfam" id="PF01545">
    <property type="entry name" value="Cation_efflux"/>
    <property type="match status" value="1"/>
</dbReference>
<comment type="similarity">
    <text evidence="2">Belongs to the cation diffusion facilitator (CDF) transporter (TC 2.A.4) family.</text>
</comment>
<dbReference type="InterPro" id="IPR036837">
    <property type="entry name" value="Cation_efflux_CTD_sf"/>
</dbReference>
<dbReference type="Gene3D" id="3.30.70.1350">
    <property type="entry name" value="Cation efflux protein, cytoplasmic domain"/>
    <property type="match status" value="1"/>
</dbReference>
<dbReference type="RefSeq" id="WP_214658933.1">
    <property type="nucleotide sequence ID" value="NZ_CP017634.1"/>
</dbReference>
<dbReference type="GO" id="GO:0016020">
    <property type="term" value="C:membrane"/>
    <property type="evidence" value="ECO:0007669"/>
    <property type="project" value="UniProtKB-SubCell"/>
</dbReference>
<dbReference type="Gene3D" id="1.20.1510.10">
    <property type="entry name" value="Cation efflux protein transmembrane domain"/>
    <property type="match status" value="1"/>
</dbReference>
<dbReference type="InterPro" id="IPR027469">
    <property type="entry name" value="Cation_efflux_TMD_sf"/>
</dbReference>
<protein>
    <submittedName>
        <fullName evidence="10">Uncharacterized protein</fullName>
    </submittedName>
</protein>
<reference evidence="10 11" key="1">
    <citation type="submission" date="2016-10" db="EMBL/GenBank/DDBJ databases">
        <title>Complete Genome Sequence of Peptococcaceae strain DCMF.</title>
        <authorList>
            <person name="Edwards R.J."/>
            <person name="Holland S.I."/>
            <person name="Deshpande N.P."/>
            <person name="Wong Y.K."/>
            <person name="Ertan H."/>
            <person name="Manefield M."/>
            <person name="Russell T.L."/>
            <person name="Lee M.J."/>
        </authorList>
    </citation>
    <scope>NUCLEOTIDE SEQUENCE [LARGE SCALE GENOMIC DNA]</scope>
    <source>
        <strain evidence="10 11">DCMF</strain>
    </source>
</reference>
<gene>
    <name evidence="10" type="ORF">DCMF_26545</name>
</gene>
<dbReference type="SUPFAM" id="SSF160240">
    <property type="entry name" value="Cation efflux protein cytoplasmic domain-like"/>
    <property type="match status" value="1"/>
</dbReference>
<evidence type="ECO:0000256" key="7">
    <source>
        <dbReference type="SAM" id="Phobius"/>
    </source>
</evidence>
<feature type="domain" description="Cation efflux protein transmembrane" evidence="8">
    <location>
        <begin position="23"/>
        <end position="221"/>
    </location>
</feature>
<name>A0A3G1KZK2_FORW1</name>
<evidence type="ECO:0000256" key="5">
    <source>
        <dbReference type="ARBA" id="ARBA00022989"/>
    </source>
</evidence>
<evidence type="ECO:0000313" key="10">
    <source>
        <dbReference type="EMBL" id="ATW27837.1"/>
    </source>
</evidence>
<dbReference type="InterPro" id="IPR050291">
    <property type="entry name" value="CDF_Transporter"/>
</dbReference>
<dbReference type="Proteomes" id="UP000323521">
    <property type="component" value="Chromosome"/>
</dbReference>
<dbReference type="Pfam" id="PF16916">
    <property type="entry name" value="ZT_dimer"/>
    <property type="match status" value="1"/>
</dbReference>
<feature type="transmembrane region" description="Helical" evidence="7">
    <location>
        <begin position="196"/>
        <end position="213"/>
    </location>
</feature>
<feature type="transmembrane region" description="Helical" evidence="7">
    <location>
        <begin position="89"/>
        <end position="111"/>
    </location>
</feature>
<feature type="domain" description="Cation efflux protein cytoplasmic" evidence="9">
    <location>
        <begin position="234"/>
        <end position="298"/>
    </location>
</feature>
<feature type="transmembrane region" description="Helical" evidence="7">
    <location>
        <begin position="23"/>
        <end position="45"/>
    </location>
</feature>
<dbReference type="AlphaFoldDB" id="A0A3G1KZK2"/>
<dbReference type="PANTHER" id="PTHR43840:SF15">
    <property type="entry name" value="MITOCHONDRIAL METAL TRANSPORTER 1-RELATED"/>
    <property type="match status" value="1"/>
</dbReference>
<dbReference type="SUPFAM" id="SSF161111">
    <property type="entry name" value="Cation efflux protein transmembrane domain-like"/>
    <property type="match status" value="1"/>
</dbReference>